<gene>
    <name evidence="2" type="ORF">ADEAN_000916200</name>
</gene>
<feature type="region of interest" description="Disordered" evidence="1">
    <location>
        <begin position="464"/>
        <end position="505"/>
    </location>
</feature>
<evidence type="ECO:0000313" key="3">
    <source>
        <dbReference type="Proteomes" id="UP000515908"/>
    </source>
</evidence>
<feature type="compositionally biased region" description="Basic and acidic residues" evidence="1">
    <location>
        <begin position="1"/>
        <end position="13"/>
    </location>
</feature>
<organism evidence="2 3">
    <name type="scientific">Angomonas deanei</name>
    <dbReference type="NCBI Taxonomy" id="59799"/>
    <lineage>
        <taxon>Eukaryota</taxon>
        <taxon>Discoba</taxon>
        <taxon>Euglenozoa</taxon>
        <taxon>Kinetoplastea</taxon>
        <taxon>Metakinetoplastina</taxon>
        <taxon>Trypanosomatida</taxon>
        <taxon>Trypanosomatidae</taxon>
        <taxon>Strigomonadinae</taxon>
        <taxon>Angomonas</taxon>
    </lineage>
</organism>
<keyword evidence="3" id="KW-1185">Reference proteome</keyword>
<accession>A0A7G2CPB3</accession>
<feature type="region of interest" description="Disordered" evidence="1">
    <location>
        <begin position="409"/>
        <end position="434"/>
    </location>
</feature>
<feature type="compositionally biased region" description="Polar residues" evidence="1">
    <location>
        <begin position="385"/>
        <end position="395"/>
    </location>
</feature>
<dbReference type="AlphaFoldDB" id="A0A7G2CPB3"/>
<protein>
    <submittedName>
        <fullName evidence="2">Uncharacterized protein</fullName>
    </submittedName>
</protein>
<evidence type="ECO:0000313" key="2">
    <source>
        <dbReference type="EMBL" id="CAD2221630.1"/>
    </source>
</evidence>
<evidence type="ECO:0000256" key="1">
    <source>
        <dbReference type="SAM" id="MobiDB-lite"/>
    </source>
</evidence>
<feature type="compositionally biased region" description="Polar residues" evidence="1">
    <location>
        <begin position="348"/>
        <end position="368"/>
    </location>
</feature>
<name>A0A7G2CPB3_9TRYP</name>
<proteinExistence type="predicted"/>
<dbReference type="VEuPathDB" id="TriTrypDB:ADEAN_000916200"/>
<feature type="region of interest" description="Disordered" evidence="1">
    <location>
        <begin position="1"/>
        <end position="24"/>
    </location>
</feature>
<feature type="compositionally biased region" description="Low complexity" evidence="1">
    <location>
        <begin position="464"/>
        <end position="485"/>
    </location>
</feature>
<reference evidence="2 3" key="1">
    <citation type="submission" date="2020-08" db="EMBL/GenBank/DDBJ databases">
        <authorList>
            <person name="Newling K."/>
            <person name="Davey J."/>
            <person name="Forrester S."/>
        </authorList>
    </citation>
    <scope>NUCLEOTIDE SEQUENCE [LARGE SCALE GENOMIC DNA]</scope>
    <source>
        <strain evidence="3">Crithidia deanei Carvalho (ATCC PRA-265)</strain>
    </source>
</reference>
<dbReference type="EMBL" id="LR877166">
    <property type="protein sequence ID" value="CAD2221630.1"/>
    <property type="molecule type" value="Genomic_DNA"/>
</dbReference>
<feature type="region of interest" description="Disordered" evidence="1">
    <location>
        <begin position="348"/>
        <end position="397"/>
    </location>
</feature>
<dbReference type="Proteomes" id="UP000515908">
    <property type="component" value="Chromosome 22"/>
</dbReference>
<sequence length="505" mass="58939">MESFLKDTPDTMYRESSYPPASTEDNEYNAVLQLDALDTESFEMNKLEISFVFRDHRNQNDQSNNCYLFTIFNDINQSLTEMKHKLPYPVDYYYLRVNNRIAAKNTNDVNTLISVKQYWNCVFSDIPIVRLFLQTDGLHKNVLLETELIYWRRENYTEDNNRNDTNNSQTNQLSAPPATALTLPETNTVNRNSNTDRAGYSYNGVTAEEYIREKQQYEVEHNPKRPSQYDYETYRAAWMSHLTRETQTKRNEISVFNTAKKETEKWKVLLKDSLKKDLDALRKEKGNNLILMEQCDSHHYNQETYNQLLLLQQISTEKEDKILRELEVKLQNVSQQTDNTMFERINESHQGTDASLSPSISYQESQPAVATRKPRKKKHAVAEDTPNSNNNSISLSDREEIQSFVKGLKKHLSKPEAKTNHETIPTDEEGTYHNDKYRNERIRLLNEVRQLRMKMEKHHVQKNNHNTMLSHNNNSNTSSYLNYSSGRRESLSAPGGAPPSQSLHL</sequence>